<keyword evidence="8" id="KW-1185">Reference proteome</keyword>
<evidence type="ECO:0000256" key="4">
    <source>
        <dbReference type="RuleBase" id="RU361153"/>
    </source>
</evidence>
<feature type="signal peptide" evidence="5">
    <location>
        <begin position="1"/>
        <end position="23"/>
    </location>
</feature>
<reference evidence="7 8" key="1">
    <citation type="submission" date="2024-05" db="EMBL/GenBank/DDBJ databases">
        <title>A draft genome resource for the thread blight pathogen Marasmius tenuissimus strain MS-2.</title>
        <authorList>
            <person name="Yulfo-Soto G.E."/>
            <person name="Baruah I.K."/>
            <person name="Amoako-Attah I."/>
            <person name="Bukari Y."/>
            <person name="Meinhardt L.W."/>
            <person name="Bailey B.A."/>
            <person name="Cohen S.P."/>
        </authorList>
    </citation>
    <scope>NUCLEOTIDE SEQUENCE [LARGE SCALE GENOMIC DNA]</scope>
    <source>
        <strain evidence="7 8">MS-2</strain>
    </source>
</reference>
<dbReference type="SUPFAM" id="SSF51445">
    <property type="entry name" value="(Trans)glycosidases"/>
    <property type="match status" value="1"/>
</dbReference>
<evidence type="ECO:0000259" key="6">
    <source>
        <dbReference type="Pfam" id="PF00150"/>
    </source>
</evidence>
<evidence type="ECO:0000256" key="2">
    <source>
        <dbReference type="ARBA" id="ARBA00022801"/>
    </source>
</evidence>
<feature type="chain" id="PRO_5045752613" description="Glycoside hydrolase family 5 domain-containing protein" evidence="5">
    <location>
        <begin position="24"/>
        <end position="434"/>
    </location>
</feature>
<feature type="domain" description="Glycoside hydrolase family 5" evidence="6">
    <location>
        <begin position="90"/>
        <end position="331"/>
    </location>
</feature>
<accession>A0ABR3A4Z1</accession>
<evidence type="ECO:0000313" key="8">
    <source>
        <dbReference type="Proteomes" id="UP001437256"/>
    </source>
</evidence>
<dbReference type="Proteomes" id="UP001437256">
    <property type="component" value="Unassembled WGS sequence"/>
</dbReference>
<protein>
    <recommendedName>
        <fullName evidence="6">Glycoside hydrolase family 5 domain-containing protein</fullName>
    </recommendedName>
</protein>
<dbReference type="InterPro" id="IPR050386">
    <property type="entry name" value="Glycosyl_hydrolase_5"/>
</dbReference>
<dbReference type="PANTHER" id="PTHR31297:SF42">
    <property type="entry name" value="GLYCOSIDE HYDROLASE FAMILY 5 DOMAIN-CONTAINING PROTEIN"/>
    <property type="match status" value="1"/>
</dbReference>
<proteinExistence type="inferred from homology"/>
<keyword evidence="5" id="KW-0732">Signal</keyword>
<dbReference type="PANTHER" id="PTHR31297">
    <property type="entry name" value="GLUCAN ENDO-1,6-BETA-GLUCOSIDASE B"/>
    <property type="match status" value="1"/>
</dbReference>
<dbReference type="InterPro" id="IPR001547">
    <property type="entry name" value="Glyco_hydro_5"/>
</dbReference>
<dbReference type="InterPro" id="IPR017853">
    <property type="entry name" value="GH"/>
</dbReference>
<evidence type="ECO:0000256" key="1">
    <source>
        <dbReference type="ARBA" id="ARBA00005641"/>
    </source>
</evidence>
<dbReference type="Pfam" id="PF00150">
    <property type="entry name" value="Cellulase"/>
    <property type="match status" value="1"/>
</dbReference>
<keyword evidence="2 4" id="KW-0378">Hydrolase</keyword>
<comment type="similarity">
    <text evidence="1 4">Belongs to the glycosyl hydrolase 5 (cellulase A) family.</text>
</comment>
<dbReference type="EMBL" id="JBBXMP010000017">
    <property type="protein sequence ID" value="KAL0068620.1"/>
    <property type="molecule type" value="Genomic_DNA"/>
</dbReference>
<organism evidence="7 8">
    <name type="scientific">Marasmius tenuissimus</name>
    <dbReference type="NCBI Taxonomy" id="585030"/>
    <lineage>
        <taxon>Eukaryota</taxon>
        <taxon>Fungi</taxon>
        <taxon>Dikarya</taxon>
        <taxon>Basidiomycota</taxon>
        <taxon>Agaricomycotina</taxon>
        <taxon>Agaricomycetes</taxon>
        <taxon>Agaricomycetidae</taxon>
        <taxon>Agaricales</taxon>
        <taxon>Marasmiineae</taxon>
        <taxon>Marasmiaceae</taxon>
        <taxon>Marasmius</taxon>
    </lineage>
</organism>
<gene>
    <name evidence="7" type="ORF">AAF712_004336</name>
</gene>
<evidence type="ECO:0000313" key="7">
    <source>
        <dbReference type="EMBL" id="KAL0068620.1"/>
    </source>
</evidence>
<name>A0ABR3A4Z1_9AGAR</name>
<dbReference type="Gene3D" id="3.20.20.80">
    <property type="entry name" value="Glycosidases"/>
    <property type="match status" value="1"/>
</dbReference>
<evidence type="ECO:0000256" key="5">
    <source>
        <dbReference type="SAM" id="SignalP"/>
    </source>
</evidence>
<evidence type="ECO:0000256" key="3">
    <source>
        <dbReference type="ARBA" id="ARBA00023295"/>
    </source>
</evidence>
<keyword evidence="3 4" id="KW-0326">Glycosidase</keyword>
<comment type="caution">
    <text evidence="7">The sequence shown here is derived from an EMBL/GenBank/DDBJ whole genome shotgun (WGS) entry which is preliminary data.</text>
</comment>
<sequence>MRPSTVLTTSSILAFSLLSHTWALRVPSLLNVPSFPYGLQKVRGVNVGGWLLLEPFITPSLFDNTGDNSLVDEYTYGEYASAHPEAKDALKNHWDTFITEEDFAQIAAAGLNHVRIPIGYWAFKPLPEAPFISGQLPYLRKAVGWARNHGLKVIVDLHGAPGSQNGFDNSGQKMDSPQWQSKQSNIDLTEEVVKMIVQEFGGDSTVPTIAPLNEPAGYRGADLLNATRQYWLDTYDIIRYPDGKGLFASESNTLVLIHDAFQGVGYWNGFMPSPEYQNYGLDKHIYQIFSDDENRRDDTEHLRVACNYASELTSAQDFLVVVGEWSTASTDCARYLNSRGVGSRYDGTYPGSSKIGSCEGKTGPASSIDKEYQEFMRKYWEAQVITYEKAGGWLQWTWKTESAAEWSYKAGLEAGWIPQDPTDLKYPDICDQFQ</sequence>